<dbReference type="InterPro" id="IPR011990">
    <property type="entry name" value="TPR-like_helical_dom_sf"/>
</dbReference>
<feature type="repeat" description="TPR" evidence="1">
    <location>
        <begin position="239"/>
        <end position="272"/>
    </location>
</feature>
<reference evidence="2" key="2">
    <citation type="submission" date="2025-09" db="UniProtKB">
        <authorList>
            <consortium name="Ensembl"/>
        </authorList>
    </citation>
    <scope>IDENTIFICATION</scope>
</reference>
<dbReference type="AlphaFoldDB" id="A0A3B4AXL4"/>
<dbReference type="Ensembl" id="ENSPMGT00000022688.1">
    <property type="protein sequence ID" value="ENSPMGP00000021294.1"/>
    <property type="gene ID" value="ENSPMGG00000017241.1"/>
</dbReference>
<evidence type="ECO:0000313" key="2">
    <source>
        <dbReference type="Ensembl" id="ENSPMGP00000021294.1"/>
    </source>
</evidence>
<name>A0A3B4AXL4_9GOBI</name>
<dbReference type="Pfam" id="PF13181">
    <property type="entry name" value="TPR_8"/>
    <property type="match status" value="1"/>
</dbReference>
<dbReference type="PANTHER" id="PTHR10098:SF108">
    <property type="entry name" value="TETRATRICOPEPTIDE REPEAT PROTEIN 28"/>
    <property type="match status" value="1"/>
</dbReference>
<organism evidence="2 3">
    <name type="scientific">Periophthalmus magnuspinnatus</name>
    <dbReference type="NCBI Taxonomy" id="409849"/>
    <lineage>
        <taxon>Eukaryota</taxon>
        <taxon>Metazoa</taxon>
        <taxon>Chordata</taxon>
        <taxon>Craniata</taxon>
        <taxon>Vertebrata</taxon>
        <taxon>Euteleostomi</taxon>
        <taxon>Actinopterygii</taxon>
        <taxon>Neopterygii</taxon>
        <taxon>Teleostei</taxon>
        <taxon>Neoteleostei</taxon>
        <taxon>Acanthomorphata</taxon>
        <taxon>Gobiaria</taxon>
        <taxon>Gobiiformes</taxon>
        <taxon>Gobioidei</taxon>
        <taxon>Gobiidae</taxon>
        <taxon>Oxudercinae</taxon>
        <taxon>Periophthalmus</taxon>
    </lineage>
</organism>
<proteinExistence type="predicted"/>
<dbReference type="SMART" id="SM00028">
    <property type="entry name" value="TPR"/>
    <property type="match status" value="8"/>
</dbReference>
<dbReference type="STRING" id="409849.ENSPMGP00000021294"/>
<sequence>MTSIIPLLLSSSYPAYVYIFLLTDTLEPTYQQLQKMKLDKSPFVVVSVIGQELLSHGFHGASIVVLEAALKIGTCSLKLSLGHVYTAIGDYPNALASHKQCVLLARQMQCQTSEARQLGNMGAVYTALGDFTNAVQCHQQHLDILAQELGDKSIEMRAYAGLGHAARCMQVGIVTKRALQHHQRQLEIAEELPDRSAQGRASSNLGIIHQMKGEFEAAMKFHKAHLSVAQELGDYAAQGRAYGNMGNAYHALGLYDQAVRYHRQELQISLESQASTHGNLAVAYQALGAHDRALQHYLHHLTIARELRDTQSEARALVNLGNFHSWRGEYAQALPYYHQGRAYGNLGLTYEALGNFERAVFFQEQHLSVAAQANDLTAKTIAYGSLGRTHHALQNYSQAVMYLQEGRRPRHLSVHLFVLQCSLFNYLYYSPILCKFFPT</sequence>
<dbReference type="SUPFAM" id="SSF48452">
    <property type="entry name" value="TPR-like"/>
    <property type="match status" value="3"/>
</dbReference>
<dbReference type="Pfam" id="PF13424">
    <property type="entry name" value="TPR_12"/>
    <property type="match status" value="2"/>
</dbReference>
<keyword evidence="3" id="KW-1185">Reference proteome</keyword>
<protein>
    <submittedName>
        <fullName evidence="2">Uncharacterized protein</fullName>
    </submittedName>
</protein>
<accession>A0A3B4AXL4</accession>
<evidence type="ECO:0000313" key="3">
    <source>
        <dbReference type="Proteomes" id="UP000261520"/>
    </source>
</evidence>
<evidence type="ECO:0000256" key="1">
    <source>
        <dbReference type="PROSITE-ProRule" id="PRU00339"/>
    </source>
</evidence>
<reference evidence="2" key="1">
    <citation type="submission" date="2025-08" db="UniProtKB">
        <authorList>
            <consortium name="Ensembl"/>
        </authorList>
    </citation>
    <scope>IDENTIFICATION</scope>
</reference>
<dbReference type="InterPro" id="IPR019734">
    <property type="entry name" value="TPR_rpt"/>
</dbReference>
<keyword evidence="1" id="KW-0802">TPR repeat</keyword>
<dbReference type="PROSITE" id="PS50005">
    <property type="entry name" value="TPR"/>
    <property type="match status" value="1"/>
</dbReference>
<dbReference type="PANTHER" id="PTHR10098">
    <property type="entry name" value="RAPSYN-RELATED"/>
    <property type="match status" value="1"/>
</dbReference>
<dbReference type="Gene3D" id="1.25.40.10">
    <property type="entry name" value="Tetratricopeptide repeat domain"/>
    <property type="match status" value="2"/>
</dbReference>
<dbReference type="Pfam" id="PF13176">
    <property type="entry name" value="TPR_7"/>
    <property type="match status" value="2"/>
</dbReference>
<dbReference type="Proteomes" id="UP000261520">
    <property type="component" value="Unplaced"/>
</dbReference>